<sequence>MTITVALATSETRFIRRFVVTNRKIFVETGFLAHARQPLNCPKFDNLITVNNFTLI</sequence>
<proteinExistence type="predicted"/>
<accession>A0A6J4NAW6</accession>
<evidence type="ECO:0000313" key="1">
    <source>
        <dbReference type="EMBL" id="CAA9380735.1"/>
    </source>
</evidence>
<dbReference type="EMBL" id="CADCTZ010001132">
    <property type="protein sequence ID" value="CAA9380735.1"/>
    <property type="molecule type" value="Genomic_DNA"/>
</dbReference>
<name>A0A6J4NAW6_9CYAN</name>
<reference evidence="1" key="1">
    <citation type="submission" date="2020-02" db="EMBL/GenBank/DDBJ databases">
        <authorList>
            <person name="Meier V. D."/>
        </authorList>
    </citation>
    <scope>NUCLEOTIDE SEQUENCE</scope>
    <source>
        <strain evidence="1">AVDCRST_MAG84</strain>
    </source>
</reference>
<gene>
    <name evidence="1" type="ORF">AVDCRST_MAG84-5057</name>
</gene>
<protein>
    <submittedName>
        <fullName evidence="1">Uncharacterized protein</fullName>
    </submittedName>
</protein>
<dbReference type="AlphaFoldDB" id="A0A6J4NAW6"/>
<organism evidence="1">
    <name type="scientific">uncultured Microcoleus sp</name>
    <dbReference type="NCBI Taxonomy" id="259945"/>
    <lineage>
        <taxon>Bacteria</taxon>
        <taxon>Bacillati</taxon>
        <taxon>Cyanobacteriota</taxon>
        <taxon>Cyanophyceae</taxon>
        <taxon>Oscillatoriophycideae</taxon>
        <taxon>Oscillatoriales</taxon>
        <taxon>Microcoleaceae</taxon>
        <taxon>Microcoleus</taxon>
        <taxon>environmental samples</taxon>
    </lineage>
</organism>